<dbReference type="Pfam" id="PF13738">
    <property type="entry name" value="Pyr_redox_3"/>
    <property type="match status" value="1"/>
</dbReference>
<dbReference type="EMBL" id="AP022581">
    <property type="protein sequence ID" value="BBX95319.1"/>
    <property type="molecule type" value="Genomic_DNA"/>
</dbReference>
<dbReference type="InterPro" id="IPR036188">
    <property type="entry name" value="FAD/NAD-bd_sf"/>
</dbReference>
<dbReference type="RefSeq" id="WP_085161743.1">
    <property type="nucleotide sequence ID" value="NZ_JACKSI010000103.1"/>
</dbReference>
<dbReference type="GO" id="GO:0005829">
    <property type="term" value="C:cytosol"/>
    <property type="evidence" value="ECO:0007669"/>
    <property type="project" value="TreeGrafter"/>
</dbReference>
<keyword evidence="3" id="KW-1185">Reference proteome</keyword>
<accession>A0A7I7NG26</accession>
<dbReference type="InterPro" id="IPR050982">
    <property type="entry name" value="Auxin_biosynth/cation_transpt"/>
</dbReference>
<evidence type="ECO:0000313" key="2">
    <source>
        <dbReference type="EMBL" id="BBX95319.1"/>
    </source>
</evidence>
<dbReference type="KEGG" id="mlj:MLAC_06130"/>
<dbReference type="PANTHER" id="PTHR43539">
    <property type="entry name" value="FLAVIN-BINDING MONOOXYGENASE-LIKE PROTEIN (AFU_ORTHOLOGUE AFUA_4G09220)"/>
    <property type="match status" value="1"/>
</dbReference>
<proteinExistence type="predicted"/>
<evidence type="ECO:0000313" key="3">
    <source>
        <dbReference type="Proteomes" id="UP000466396"/>
    </source>
</evidence>
<dbReference type="Proteomes" id="UP000466396">
    <property type="component" value="Chromosome"/>
</dbReference>
<sequence length="407" mass="43959">MQRNSLSGKRAGALRLVENGASKYQVVVVGAGPAGISMALSLRDRGLRPLLIDRADAVGSSWRGCYNRLKLNTCKQFSHLPNRPYPKGTPVFPTRDQVVDHLDRHAREDGIELRLNTEVRRIDPGPCGHDGWWLHTTTGDIGCRQVVIATGYEHTPRIPVWPGVDRFTGQVLHSSAYRDPGPYQGKRVLVVGAGSSAMEIVHDVATGGAATAWLAVRTVPNIMLRSLPGGLPSDLIATPLFHAPIWLADALAALGRRVSIGDLSSFGLPVPAEGVFTRGIRLGRAPAIVDKEVIQAIRDGSFEVVPTVERFDRDCAWLVDGRRIAPDAVICATGYLRGLEPLVGHLGVLDERGMPRAAGEAPADAGLRFIGFQSRPGLLGFVAKQSKHVARRIAEELETAPSPHRVC</sequence>
<dbReference type="PANTHER" id="PTHR43539:SF78">
    <property type="entry name" value="FLAVIN-CONTAINING MONOOXYGENASE"/>
    <property type="match status" value="1"/>
</dbReference>
<dbReference type="PRINTS" id="PR00368">
    <property type="entry name" value="FADPNR"/>
</dbReference>
<dbReference type="OrthoDB" id="178899at2"/>
<dbReference type="SUPFAM" id="SSF51905">
    <property type="entry name" value="FAD/NAD(P)-binding domain"/>
    <property type="match status" value="2"/>
</dbReference>
<reference evidence="2 3" key="1">
    <citation type="journal article" date="2019" name="Emerg. Microbes Infect.">
        <title>Comprehensive subspecies identification of 175 nontuberculous mycobacteria species based on 7547 genomic profiles.</title>
        <authorList>
            <person name="Matsumoto Y."/>
            <person name="Kinjo T."/>
            <person name="Motooka D."/>
            <person name="Nabeya D."/>
            <person name="Jung N."/>
            <person name="Uechi K."/>
            <person name="Horii T."/>
            <person name="Iida T."/>
            <person name="Fujita J."/>
            <person name="Nakamura S."/>
        </authorList>
    </citation>
    <scope>NUCLEOTIDE SEQUENCE [LARGE SCALE GENOMIC DNA]</scope>
    <source>
        <strain evidence="2 3">JCM 15657</strain>
    </source>
</reference>
<protein>
    <submittedName>
        <fullName evidence="2">Monooxygenase</fullName>
    </submittedName>
</protein>
<dbReference type="GO" id="GO:0004497">
    <property type="term" value="F:monooxygenase activity"/>
    <property type="evidence" value="ECO:0007669"/>
    <property type="project" value="UniProtKB-KW"/>
</dbReference>
<keyword evidence="2" id="KW-0503">Monooxygenase</keyword>
<evidence type="ECO:0000256" key="1">
    <source>
        <dbReference type="ARBA" id="ARBA00023002"/>
    </source>
</evidence>
<name>A0A7I7NG26_9MYCO</name>
<dbReference type="GO" id="GO:0050660">
    <property type="term" value="F:flavin adenine dinucleotide binding"/>
    <property type="evidence" value="ECO:0007669"/>
    <property type="project" value="TreeGrafter"/>
</dbReference>
<dbReference type="PRINTS" id="PR00469">
    <property type="entry name" value="PNDRDTASEII"/>
</dbReference>
<dbReference type="AlphaFoldDB" id="A0A7I7NG26"/>
<keyword evidence="1" id="KW-0560">Oxidoreductase</keyword>
<gene>
    <name evidence="2" type="ORF">MLAC_06130</name>
</gene>
<dbReference type="Gene3D" id="3.50.50.60">
    <property type="entry name" value="FAD/NAD(P)-binding domain"/>
    <property type="match status" value="1"/>
</dbReference>
<organism evidence="2 3">
    <name type="scientific">Mycobacterium lacus</name>
    <dbReference type="NCBI Taxonomy" id="169765"/>
    <lineage>
        <taxon>Bacteria</taxon>
        <taxon>Bacillati</taxon>
        <taxon>Actinomycetota</taxon>
        <taxon>Actinomycetes</taxon>
        <taxon>Mycobacteriales</taxon>
        <taxon>Mycobacteriaceae</taxon>
        <taxon>Mycobacterium</taxon>
    </lineage>
</organism>